<dbReference type="InParanoid" id="A7EUW1"/>
<dbReference type="AlphaFoldDB" id="A7EUW1"/>
<name>A7EUW1_SCLS1</name>
<proteinExistence type="predicted"/>
<evidence type="ECO:0000313" key="2">
    <source>
        <dbReference type="Proteomes" id="UP000001312"/>
    </source>
</evidence>
<accession>A7EUW1</accession>
<keyword evidence="2" id="KW-1185">Reference proteome</keyword>
<dbReference type="GeneID" id="5486316"/>
<dbReference type="EMBL" id="CH476632">
    <property type="protein sequence ID" value="EDN93253.1"/>
    <property type="molecule type" value="Genomic_DNA"/>
</dbReference>
<dbReference type="KEGG" id="ssl:SS1G_09119"/>
<gene>
    <name evidence="1" type="ORF">SS1G_09119</name>
</gene>
<organism evidence="1 2">
    <name type="scientific">Sclerotinia sclerotiorum (strain ATCC 18683 / 1980 / Ss-1)</name>
    <name type="common">White mold</name>
    <name type="synonym">Whetzelinia sclerotiorum</name>
    <dbReference type="NCBI Taxonomy" id="665079"/>
    <lineage>
        <taxon>Eukaryota</taxon>
        <taxon>Fungi</taxon>
        <taxon>Dikarya</taxon>
        <taxon>Ascomycota</taxon>
        <taxon>Pezizomycotina</taxon>
        <taxon>Leotiomycetes</taxon>
        <taxon>Helotiales</taxon>
        <taxon>Sclerotiniaceae</taxon>
        <taxon>Sclerotinia</taxon>
    </lineage>
</organism>
<dbReference type="Proteomes" id="UP000001312">
    <property type="component" value="Unassembled WGS sequence"/>
</dbReference>
<protein>
    <submittedName>
        <fullName evidence="1">Uncharacterized protein</fullName>
    </submittedName>
</protein>
<evidence type="ECO:0000313" key="1">
    <source>
        <dbReference type="EMBL" id="EDN93253.1"/>
    </source>
</evidence>
<reference evidence="2" key="1">
    <citation type="journal article" date="2011" name="PLoS Genet.">
        <title>Genomic analysis of the necrotrophic fungal pathogens Sclerotinia sclerotiorum and Botrytis cinerea.</title>
        <authorList>
            <person name="Amselem J."/>
            <person name="Cuomo C.A."/>
            <person name="van Kan J.A."/>
            <person name="Viaud M."/>
            <person name="Benito E.P."/>
            <person name="Couloux A."/>
            <person name="Coutinho P.M."/>
            <person name="de Vries R.P."/>
            <person name="Dyer P.S."/>
            <person name="Fillinger S."/>
            <person name="Fournier E."/>
            <person name="Gout L."/>
            <person name="Hahn M."/>
            <person name="Kohn L."/>
            <person name="Lapalu N."/>
            <person name="Plummer K.M."/>
            <person name="Pradier J.M."/>
            <person name="Quevillon E."/>
            <person name="Sharon A."/>
            <person name="Simon A."/>
            <person name="ten Have A."/>
            <person name="Tudzynski B."/>
            <person name="Tudzynski P."/>
            <person name="Wincker P."/>
            <person name="Andrew M."/>
            <person name="Anthouard V."/>
            <person name="Beever R.E."/>
            <person name="Beffa R."/>
            <person name="Benoit I."/>
            <person name="Bouzid O."/>
            <person name="Brault B."/>
            <person name="Chen Z."/>
            <person name="Choquer M."/>
            <person name="Collemare J."/>
            <person name="Cotton P."/>
            <person name="Danchin E.G."/>
            <person name="Da Silva C."/>
            <person name="Gautier A."/>
            <person name="Giraud C."/>
            <person name="Giraud T."/>
            <person name="Gonzalez C."/>
            <person name="Grossetete S."/>
            <person name="Guldener U."/>
            <person name="Henrissat B."/>
            <person name="Howlett B.J."/>
            <person name="Kodira C."/>
            <person name="Kretschmer M."/>
            <person name="Lappartient A."/>
            <person name="Leroch M."/>
            <person name="Levis C."/>
            <person name="Mauceli E."/>
            <person name="Neuveglise C."/>
            <person name="Oeser B."/>
            <person name="Pearson M."/>
            <person name="Poulain J."/>
            <person name="Poussereau N."/>
            <person name="Quesneville H."/>
            <person name="Rascle C."/>
            <person name="Schumacher J."/>
            <person name="Segurens B."/>
            <person name="Sexton A."/>
            <person name="Silva E."/>
            <person name="Sirven C."/>
            <person name="Soanes D.M."/>
            <person name="Talbot N.J."/>
            <person name="Templeton M."/>
            <person name="Yandava C."/>
            <person name="Yarden O."/>
            <person name="Zeng Q."/>
            <person name="Rollins J.A."/>
            <person name="Lebrun M.H."/>
            <person name="Dickman M."/>
        </authorList>
    </citation>
    <scope>NUCLEOTIDE SEQUENCE [LARGE SCALE GENOMIC DNA]</scope>
    <source>
        <strain evidence="2">ATCC 18683 / 1980 / Ss-1</strain>
    </source>
</reference>
<sequence>MCNVTVKIFKKCKSPVYTSPDKYESNCRGLYPVKTRFVEYMLSHVQKLDNLLQINRITPDMSGA</sequence>
<dbReference type="RefSeq" id="XP_001590354.1">
    <property type="nucleotide sequence ID" value="XM_001590304.1"/>
</dbReference>